<dbReference type="InterPro" id="IPR019496">
    <property type="entry name" value="NUFIP1_cons_dom"/>
</dbReference>
<dbReference type="VEuPathDB" id="FungiDB:TRICI_006852"/>
<sequence length="170" mass="19282">MEEYIYKPPPAPPGGGGNKPRGGGGGPSNRSNSRPGPYNKQRNAGPRKDADNAGSFDIVDEVLAERVKTEATDIEAWIAARKRYWPTDKRIKERQEQLEEKRQHMEERIQNQPSTVSKQSNINIVKPKRFEPPPSNTSLFKSLVQNDLDKENQTVLEFINYLYDAGIIQF</sequence>
<dbReference type="Proteomes" id="UP000761534">
    <property type="component" value="Unassembled WGS sequence"/>
</dbReference>
<feature type="compositionally biased region" description="Gly residues" evidence="1">
    <location>
        <begin position="14"/>
        <end position="27"/>
    </location>
</feature>
<evidence type="ECO:0000313" key="3">
    <source>
        <dbReference type="EMBL" id="KAA8896572.1"/>
    </source>
</evidence>
<gene>
    <name evidence="3" type="ORF">TRICI_006852</name>
</gene>
<feature type="compositionally biased region" description="Polar residues" evidence="1">
    <location>
        <begin position="110"/>
        <end position="123"/>
    </location>
</feature>
<protein>
    <recommendedName>
        <fullName evidence="2">FMR1-interacting protein 1 conserved domain-containing protein</fullName>
    </recommendedName>
</protein>
<evidence type="ECO:0000313" key="4">
    <source>
        <dbReference type="Proteomes" id="UP000761534"/>
    </source>
</evidence>
<dbReference type="EMBL" id="SWFS01000576">
    <property type="protein sequence ID" value="KAA8896572.1"/>
    <property type="molecule type" value="Genomic_DNA"/>
</dbReference>
<feature type="region of interest" description="Disordered" evidence="1">
    <location>
        <begin position="1"/>
        <end position="54"/>
    </location>
</feature>
<dbReference type="AlphaFoldDB" id="A0A642UC61"/>
<dbReference type="Pfam" id="PF10453">
    <property type="entry name" value="NUFIP1"/>
    <property type="match status" value="1"/>
</dbReference>
<evidence type="ECO:0000259" key="2">
    <source>
        <dbReference type="Pfam" id="PF10453"/>
    </source>
</evidence>
<proteinExistence type="predicted"/>
<keyword evidence="4" id="KW-1185">Reference proteome</keyword>
<feature type="region of interest" description="Disordered" evidence="1">
    <location>
        <begin position="95"/>
        <end position="132"/>
    </location>
</feature>
<reference evidence="3" key="1">
    <citation type="journal article" date="2019" name="G3 (Bethesda)">
        <title>Genome Assemblies of Two Rare Opportunistic Yeast Pathogens: Diutina rugosa (syn. Candida rugosa) and Trichomonascus ciferrii (syn. Candida ciferrii).</title>
        <authorList>
            <person name="Mixao V."/>
            <person name="Saus E."/>
            <person name="Hansen A.P."/>
            <person name="Lass-Florl C."/>
            <person name="Gabaldon T."/>
        </authorList>
    </citation>
    <scope>NUCLEOTIDE SEQUENCE</scope>
    <source>
        <strain evidence="3">CBS 4856</strain>
    </source>
</reference>
<feature type="compositionally biased region" description="Low complexity" evidence="1">
    <location>
        <begin position="28"/>
        <end position="37"/>
    </location>
</feature>
<evidence type="ECO:0000256" key="1">
    <source>
        <dbReference type="SAM" id="MobiDB-lite"/>
    </source>
</evidence>
<feature type="domain" description="FMR1-interacting protein 1 conserved" evidence="2">
    <location>
        <begin position="72"/>
        <end position="104"/>
    </location>
</feature>
<dbReference type="OrthoDB" id="273070at2759"/>
<comment type="caution">
    <text evidence="3">The sequence shown here is derived from an EMBL/GenBank/DDBJ whole genome shotgun (WGS) entry which is preliminary data.</text>
</comment>
<feature type="compositionally biased region" description="Basic and acidic residues" evidence="1">
    <location>
        <begin position="95"/>
        <end position="109"/>
    </location>
</feature>
<accession>A0A642UC61</accession>
<organism evidence="3 4">
    <name type="scientific">Trichomonascus ciferrii</name>
    <dbReference type="NCBI Taxonomy" id="44093"/>
    <lineage>
        <taxon>Eukaryota</taxon>
        <taxon>Fungi</taxon>
        <taxon>Dikarya</taxon>
        <taxon>Ascomycota</taxon>
        <taxon>Saccharomycotina</taxon>
        <taxon>Dipodascomycetes</taxon>
        <taxon>Dipodascales</taxon>
        <taxon>Trichomonascaceae</taxon>
        <taxon>Trichomonascus</taxon>
        <taxon>Trichomonascus ciferrii complex</taxon>
    </lineage>
</organism>
<name>A0A642UC61_9ASCO</name>